<feature type="signal peptide" evidence="4">
    <location>
        <begin position="1"/>
        <end position="23"/>
    </location>
</feature>
<evidence type="ECO:0000259" key="5">
    <source>
        <dbReference type="Pfam" id="PF03865"/>
    </source>
</evidence>
<feature type="chain" id="PRO_5032649036" evidence="4">
    <location>
        <begin position="24"/>
        <end position="530"/>
    </location>
</feature>
<keyword evidence="3" id="KW-0998">Cell outer membrane</keyword>
<dbReference type="RefSeq" id="WP_184329045.1">
    <property type="nucleotide sequence ID" value="NZ_JACHHZ010000001.1"/>
</dbReference>
<dbReference type="PANTHER" id="PTHR34597:SF6">
    <property type="entry name" value="BLR6126 PROTEIN"/>
    <property type="match status" value="1"/>
</dbReference>
<evidence type="ECO:0000313" key="7">
    <source>
        <dbReference type="EMBL" id="MBB6091233.1"/>
    </source>
</evidence>
<feature type="domain" description="Polypeptide-transport-associated ShlB-type" evidence="6">
    <location>
        <begin position="35"/>
        <end position="111"/>
    </location>
</feature>
<dbReference type="InterPro" id="IPR013686">
    <property type="entry name" value="Polypept-transport_assoc_ShlB"/>
</dbReference>
<dbReference type="Pfam" id="PF08479">
    <property type="entry name" value="POTRA_2"/>
    <property type="match status" value="1"/>
</dbReference>
<dbReference type="AlphaFoldDB" id="A0A841HEX1"/>
<keyword evidence="1" id="KW-0472">Membrane</keyword>
<accession>A0A841HEX1</accession>
<evidence type="ECO:0000256" key="1">
    <source>
        <dbReference type="ARBA" id="ARBA00022452"/>
    </source>
</evidence>
<dbReference type="EMBL" id="JACHHZ010000001">
    <property type="protein sequence ID" value="MBB6091233.1"/>
    <property type="molecule type" value="Genomic_DNA"/>
</dbReference>
<dbReference type="Pfam" id="PF03865">
    <property type="entry name" value="ShlB"/>
    <property type="match status" value="1"/>
</dbReference>
<dbReference type="InterPro" id="IPR051544">
    <property type="entry name" value="TPS_OM_transporter"/>
</dbReference>
<comment type="caution">
    <text evidence="7">The sequence shown here is derived from an EMBL/GenBank/DDBJ whole genome shotgun (WGS) entry which is preliminary data.</text>
</comment>
<dbReference type="Gene3D" id="2.40.160.50">
    <property type="entry name" value="membrane protein fhac: a member of the omp85/tpsb transporter family"/>
    <property type="match status" value="1"/>
</dbReference>
<evidence type="ECO:0000256" key="2">
    <source>
        <dbReference type="ARBA" id="ARBA00022692"/>
    </source>
</evidence>
<dbReference type="GO" id="GO:0098046">
    <property type="term" value="C:type V protein secretion system complex"/>
    <property type="evidence" value="ECO:0007669"/>
    <property type="project" value="TreeGrafter"/>
</dbReference>
<feature type="domain" description="Haemolysin activator HlyB C-terminal" evidence="5">
    <location>
        <begin position="174"/>
        <end position="493"/>
    </location>
</feature>
<dbReference type="InterPro" id="IPR005565">
    <property type="entry name" value="Hemolysn_activator_HlyB_C"/>
</dbReference>
<organism evidence="7 8">
    <name type="scientific">Povalibacter uvarum</name>
    <dbReference type="NCBI Taxonomy" id="732238"/>
    <lineage>
        <taxon>Bacteria</taxon>
        <taxon>Pseudomonadati</taxon>
        <taxon>Pseudomonadota</taxon>
        <taxon>Gammaproteobacteria</taxon>
        <taxon>Steroidobacterales</taxon>
        <taxon>Steroidobacteraceae</taxon>
        <taxon>Povalibacter</taxon>
    </lineage>
</organism>
<dbReference type="GO" id="GO:0008320">
    <property type="term" value="F:protein transmembrane transporter activity"/>
    <property type="evidence" value="ECO:0007669"/>
    <property type="project" value="TreeGrafter"/>
</dbReference>
<keyword evidence="4" id="KW-0732">Signal</keyword>
<keyword evidence="2" id="KW-0812">Transmembrane</keyword>
<dbReference type="Gene3D" id="3.10.20.310">
    <property type="entry name" value="membrane protein fhac"/>
    <property type="match status" value="1"/>
</dbReference>
<evidence type="ECO:0000259" key="6">
    <source>
        <dbReference type="Pfam" id="PF08479"/>
    </source>
</evidence>
<evidence type="ECO:0000313" key="8">
    <source>
        <dbReference type="Proteomes" id="UP000588068"/>
    </source>
</evidence>
<keyword evidence="1" id="KW-1134">Transmembrane beta strand</keyword>
<gene>
    <name evidence="7" type="ORF">HNQ60_000079</name>
</gene>
<protein>
    <submittedName>
        <fullName evidence="7">Hemolysin activation/secretion protein</fullName>
    </submittedName>
</protein>
<dbReference type="PANTHER" id="PTHR34597">
    <property type="entry name" value="SLR1661 PROTEIN"/>
    <property type="match status" value="1"/>
</dbReference>
<proteinExistence type="predicted"/>
<evidence type="ECO:0000256" key="3">
    <source>
        <dbReference type="ARBA" id="ARBA00023237"/>
    </source>
</evidence>
<dbReference type="Proteomes" id="UP000588068">
    <property type="component" value="Unassembled WGS sequence"/>
</dbReference>
<keyword evidence="8" id="KW-1185">Reference proteome</keyword>
<evidence type="ECO:0000256" key="4">
    <source>
        <dbReference type="SAM" id="SignalP"/>
    </source>
</evidence>
<reference evidence="7 8" key="1">
    <citation type="submission" date="2020-08" db="EMBL/GenBank/DDBJ databases">
        <title>Genomic Encyclopedia of Type Strains, Phase IV (KMG-IV): sequencing the most valuable type-strain genomes for metagenomic binning, comparative biology and taxonomic classification.</title>
        <authorList>
            <person name="Goeker M."/>
        </authorList>
    </citation>
    <scope>NUCLEOTIDE SEQUENCE [LARGE SCALE GENOMIC DNA]</scope>
    <source>
        <strain evidence="7 8">DSM 26723</strain>
    </source>
</reference>
<dbReference type="GO" id="GO:0046819">
    <property type="term" value="P:protein secretion by the type V secretion system"/>
    <property type="evidence" value="ECO:0007669"/>
    <property type="project" value="TreeGrafter"/>
</dbReference>
<sequence length="530" mass="57752">MKHVAPACSALIASLCVSSVIHAQVAPGAAAEQSFDVFELRVLGNSVLGNAQIERAITPFLGPKKSLADVEAARTALETAYKDAGYATVFVDIPEQDVSADGVVRLQVTEGRLDRIRITGARYYSNGQLRAVLPALEAGDVPHLPRVQRELEVANRQSRDRVITPVLRAGRTPGTVDVELKVEDSLPVHAAAEVNNRYTADTSQTRASVNLSYDNLWQQFHSLSLQYQTAPQEPEEARVIAATYVAPITTSGQTLAVYAVDTNSDVSTIGALSVLGAGRIYGARYILPVPQIGSVYSSVNLGFDYKDFKESIALPDTSDTDDTPIEYATWSVTYAGGARGERSNSGFSLAANFGMRGVFNDPEEFGYKRYHARPNFFYLRGSGEHEQQIFWGTRLYARVAAQYSVDPLISNEQFSIGGADSVRGYLESEALGDHGASASLEWRTPSFAQWSNGFVSELFVFAFFDAGTVAILDPLPDQQDHFELTSTGLGLRMNAFGGLLLALDGAYTLRATDRTEAYDTRVLFQVRYGF</sequence>
<name>A0A841HEX1_9GAMM</name>